<protein>
    <submittedName>
        <fullName evidence="1">Uncharacterized protein</fullName>
    </submittedName>
</protein>
<sequence>MPTEDIEELVVGKVVVTVVPSAETIALLVVLLRPGLLLLGLAVLLLLLANSAAGKACLGGAGFKGAQLSCCCWGLVPKCSLWTIFDHMVCSTASEADPGGTC</sequence>
<reference evidence="1 2" key="1">
    <citation type="journal article" date="2022" name="Hortic Res">
        <title>A haplotype resolved chromosomal level avocado genome allows analysis of novel avocado genes.</title>
        <authorList>
            <person name="Nath O."/>
            <person name="Fletcher S.J."/>
            <person name="Hayward A."/>
            <person name="Shaw L.M."/>
            <person name="Masouleh A.K."/>
            <person name="Furtado A."/>
            <person name="Henry R.J."/>
            <person name="Mitter N."/>
        </authorList>
    </citation>
    <scope>NUCLEOTIDE SEQUENCE [LARGE SCALE GENOMIC DNA]</scope>
    <source>
        <strain evidence="2">cv. Hass</strain>
    </source>
</reference>
<organism evidence="1 2">
    <name type="scientific">Persea americana</name>
    <name type="common">Avocado</name>
    <dbReference type="NCBI Taxonomy" id="3435"/>
    <lineage>
        <taxon>Eukaryota</taxon>
        <taxon>Viridiplantae</taxon>
        <taxon>Streptophyta</taxon>
        <taxon>Embryophyta</taxon>
        <taxon>Tracheophyta</taxon>
        <taxon>Spermatophyta</taxon>
        <taxon>Magnoliopsida</taxon>
        <taxon>Magnoliidae</taxon>
        <taxon>Laurales</taxon>
        <taxon>Lauraceae</taxon>
        <taxon>Persea</taxon>
    </lineage>
</organism>
<proteinExistence type="predicted"/>
<dbReference type="EMBL" id="CM056811">
    <property type="protein sequence ID" value="KAJ8635695.1"/>
    <property type="molecule type" value="Genomic_DNA"/>
</dbReference>
<keyword evidence="2" id="KW-1185">Reference proteome</keyword>
<comment type="caution">
    <text evidence="1">The sequence shown here is derived from an EMBL/GenBank/DDBJ whole genome shotgun (WGS) entry which is preliminary data.</text>
</comment>
<evidence type="ECO:0000313" key="1">
    <source>
        <dbReference type="EMBL" id="KAJ8635695.1"/>
    </source>
</evidence>
<dbReference type="Proteomes" id="UP001234297">
    <property type="component" value="Chromosome 3"/>
</dbReference>
<name>A0ACC2LQQ2_PERAE</name>
<gene>
    <name evidence="1" type="ORF">MRB53_009962</name>
</gene>
<accession>A0ACC2LQQ2</accession>
<evidence type="ECO:0000313" key="2">
    <source>
        <dbReference type="Proteomes" id="UP001234297"/>
    </source>
</evidence>